<comment type="subunit">
    <text evidence="9">Homodimer. Only the dimer is catalytically active, as the active sites are constructed of residues from both monomers.</text>
</comment>
<evidence type="ECO:0000256" key="11">
    <source>
        <dbReference type="PIRSR" id="PIRSR600183-50"/>
    </source>
</evidence>
<dbReference type="AlphaFoldDB" id="A0AAE0S563"/>
<name>A0AAE0S563_9BIVA</name>
<comment type="pathway">
    <text evidence="6">Amine and polyamine biosynthesis; putrescine biosynthesis via L-ornithine pathway; putrescine from L-ornithine: step 1/1.</text>
</comment>
<proteinExistence type="inferred from homology"/>
<dbReference type="Pfam" id="PF02784">
    <property type="entry name" value="Orn_Arg_deC_N"/>
    <property type="match status" value="1"/>
</dbReference>
<evidence type="ECO:0000256" key="4">
    <source>
        <dbReference type="ARBA" id="ARBA00023115"/>
    </source>
</evidence>
<dbReference type="InterPro" id="IPR022644">
    <property type="entry name" value="De-COase2_N"/>
</dbReference>
<accession>A0AAE0S563</accession>
<gene>
    <name evidence="13" type="ORF">CHS0354_006294</name>
</gene>
<dbReference type="PANTHER" id="PTHR11482">
    <property type="entry name" value="ARGININE/DIAMINOPIMELATE/ORNITHINE DECARBOXYLASE"/>
    <property type="match status" value="1"/>
</dbReference>
<keyword evidence="5" id="KW-0456">Lyase</keyword>
<evidence type="ECO:0000256" key="8">
    <source>
        <dbReference type="ARBA" id="ARBA00037173"/>
    </source>
</evidence>
<evidence type="ECO:0000313" key="13">
    <source>
        <dbReference type="EMBL" id="KAK3585248.1"/>
    </source>
</evidence>
<dbReference type="InterPro" id="IPR009006">
    <property type="entry name" value="Ala_racemase/Decarboxylase_C"/>
</dbReference>
<evidence type="ECO:0000256" key="9">
    <source>
        <dbReference type="ARBA" id="ARBA00046672"/>
    </source>
</evidence>
<comment type="similarity">
    <text evidence="2">Belongs to the Orn/Lys/Arg decarboxylase class-II family.</text>
</comment>
<evidence type="ECO:0000256" key="10">
    <source>
        <dbReference type="ARBA" id="ARBA00049127"/>
    </source>
</evidence>
<evidence type="ECO:0000256" key="1">
    <source>
        <dbReference type="ARBA" id="ARBA00001933"/>
    </source>
</evidence>
<keyword evidence="4" id="KW-0620">Polyamine biosynthesis</keyword>
<dbReference type="SUPFAM" id="SSF51419">
    <property type="entry name" value="PLP-binding barrel"/>
    <property type="match status" value="1"/>
</dbReference>
<dbReference type="Proteomes" id="UP001195483">
    <property type="component" value="Unassembled WGS sequence"/>
</dbReference>
<comment type="cofactor">
    <cofactor evidence="1 11">
        <name>pyridoxal 5'-phosphate</name>
        <dbReference type="ChEBI" id="CHEBI:597326"/>
    </cofactor>
</comment>
<protein>
    <recommendedName>
        <fullName evidence="7">ornithine decarboxylase</fullName>
        <ecNumber evidence="7">4.1.1.17</ecNumber>
    </recommendedName>
</protein>
<dbReference type="GO" id="GO:0004586">
    <property type="term" value="F:ornithine decarboxylase activity"/>
    <property type="evidence" value="ECO:0007669"/>
    <property type="project" value="UniProtKB-EC"/>
</dbReference>
<dbReference type="InterPro" id="IPR022653">
    <property type="entry name" value="De-COase2_pyr-phos_BS"/>
</dbReference>
<sequence>MKICIGNNCVVDLLPFEKTRKTLVEEKMALHEKKGKEEAFMLGDLGDIISKYKRWVKKLPRVELFYAVKCNDDHAVLKVLTDLGASFDCASKSELRKILKLGVPPSRIIYANPCKQTSFIRYAAKHHVSLMTFDNEFELHKVKKNYPGAKLVFRMLPPRNFKVECDLGTKFGCEPSKARQLLEAAQNLGLDVVGVSFHVGSGCLEARAFAVAIQQARQVFDTGLDLGFNMNLLDIGGGFPGFVSPLVSFDEIAEIVNEALELHFPLLESVRIIGEPGRYVVTSAFTLVANIIAKRVVVNDHCGEKGETATLSSSSDEPTMMYYINDGVYGSFNSRINDRDHDHIEVLVPRDQETSLKYECSLWGPTCDSQDCIKEKIHLPELNIGDWLYFPFMGSYTTVLASSFNGMPRPIHYYYCLADVWHEVYPKEQRKKQACIKQIPQHIKSGHTLQEVTAINDLENLLTTSIPHVYISL</sequence>
<dbReference type="PANTHER" id="PTHR11482:SF6">
    <property type="entry name" value="ORNITHINE DECARBOXYLASE 1-RELATED"/>
    <property type="match status" value="1"/>
</dbReference>
<reference evidence="13" key="1">
    <citation type="journal article" date="2021" name="Genome Biol. Evol.">
        <title>A High-Quality Reference Genome for a Parasitic Bivalve with Doubly Uniparental Inheritance (Bivalvia: Unionida).</title>
        <authorList>
            <person name="Smith C.H."/>
        </authorList>
    </citation>
    <scope>NUCLEOTIDE SEQUENCE</scope>
    <source>
        <strain evidence="13">CHS0354</strain>
    </source>
</reference>
<dbReference type="EMBL" id="JAEAOA010000438">
    <property type="protein sequence ID" value="KAK3585248.1"/>
    <property type="molecule type" value="Genomic_DNA"/>
</dbReference>
<dbReference type="InterPro" id="IPR029066">
    <property type="entry name" value="PLP-binding_barrel"/>
</dbReference>
<dbReference type="PRINTS" id="PR01179">
    <property type="entry name" value="ODADCRBXLASE"/>
</dbReference>
<keyword evidence="14" id="KW-1185">Reference proteome</keyword>
<dbReference type="InterPro" id="IPR002433">
    <property type="entry name" value="Orn_de-COase"/>
</dbReference>
<comment type="catalytic activity">
    <reaction evidence="10">
        <text>L-ornithine + H(+) = putrescine + CO2</text>
        <dbReference type="Rhea" id="RHEA:22964"/>
        <dbReference type="ChEBI" id="CHEBI:15378"/>
        <dbReference type="ChEBI" id="CHEBI:16526"/>
        <dbReference type="ChEBI" id="CHEBI:46911"/>
        <dbReference type="ChEBI" id="CHEBI:326268"/>
        <dbReference type="EC" id="4.1.1.17"/>
    </reaction>
</comment>
<comment type="caution">
    <text evidence="13">The sequence shown here is derived from an EMBL/GenBank/DDBJ whole genome shotgun (WGS) entry which is preliminary data.</text>
</comment>
<keyword evidence="3 11" id="KW-0663">Pyridoxal phosphate</keyword>
<reference evidence="13" key="2">
    <citation type="journal article" date="2021" name="Genome Biol. Evol.">
        <title>Developing a high-quality reference genome for a parasitic bivalve with doubly uniparental inheritance (Bivalvia: Unionida).</title>
        <authorList>
            <person name="Smith C.H."/>
        </authorList>
    </citation>
    <scope>NUCLEOTIDE SEQUENCE</scope>
    <source>
        <strain evidence="13">CHS0354</strain>
        <tissue evidence="13">Mantle</tissue>
    </source>
</reference>
<feature type="domain" description="Orn/DAP/Arg decarboxylase 2 N-terminal" evidence="12">
    <location>
        <begin position="45"/>
        <end position="281"/>
    </location>
</feature>
<dbReference type="CDD" id="cd00622">
    <property type="entry name" value="PLPDE_III_ODC"/>
    <property type="match status" value="1"/>
</dbReference>
<reference evidence="13" key="3">
    <citation type="submission" date="2023-05" db="EMBL/GenBank/DDBJ databases">
        <authorList>
            <person name="Smith C.H."/>
        </authorList>
    </citation>
    <scope>NUCLEOTIDE SEQUENCE</scope>
    <source>
        <strain evidence="13">CHS0354</strain>
        <tissue evidence="13">Mantle</tissue>
    </source>
</reference>
<comment type="function">
    <text evidence="8">Catalyzes the first and rate-limiting step of polyamine biosynthesis that converts ornithine into putrescine, which is the precursor for the polyamines, spermidine and spermine. Polyamines are essential for cell proliferation and are implicated in cellular processes, ranging from DNA replication to apoptosis.</text>
</comment>
<evidence type="ECO:0000256" key="3">
    <source>
        <dbReference type="ARBA" id="ARBA00022898"/>
    </source>
</evidence>
<evidence type="ECO:0000256" key="2">
    <source>
        <dbReference type="ARBA" id="ARBA00008872"/>
    </source>
</evidence>
<dbReference type="PROSITE" id="PS00879">
    <property type="entry name" value="ODR_DC_2_2"/>
    <property type="match status" value="1"/>
</dbReference>
<dbReference type="InterPro" id="IPR022657">
    <property type="entry name" value="De-COase2_CS"/>
</dbReference>
<feature type="modified residue" description="N6-(pyridoxal phosphate)lysine" evidence="11">
    <location>
        <position position="69"/>
    </location>
</feature>
<organism evidence="13 14">
    <name type="scientific">Potamilus streckersoni</name>
    <dbReference type="NCBI Taxonomy" id="2493646"/>
    <lineage>
        <taxon>Eukaryota</taxon>
        <taxon>Metazoa</taxon>
        <taxon>Spiralia</taxon>
        <taxon>Lophotrochozoa</taxon>
        <taxon>Mollusca</taxon>
        <taxon>Bivalvia</taxon>
        <taxon>Autobranchia</taxon>
        <taxon>Heteroconchia</taxon>
        <taxon>Palaeoheterodonta</taxon>
        <taxon>Unionida</taxon>
        <taxon>Unionoidea</taxon>
        <taxon>Unionidae</taxon>
        <taxon>Ambleminae</taxon>
        <taxon>Lampsilini</taxon>
        <taxon>Potamilus</taxon>
    </lineage>
</organism>
<dbReference type="InterPro" id="IPR000183">
    <property type="entry name" value="Orn/DAP/Arg_de-COase"/>
</dbReference>
<evidence type="ECO:0000256" key="5">
    <source>
        <dbReference type="ARBA" id="ARBA00023239"/>
    </source>
</evidence>
<dbReference type="GO" id="GO:0033387">
    <property type="term" value="P:putrescine biosynthetic process from arginine, via ornithine"/>
    <property type="evidence" value="ECO:0007669"/>
    <property type="project" value="TreeGrafter"/>
</dbReference>
<evidence type="ECO:0000256" key="6">
    <source>
        <dbReference type="ARBA" id="ARBA00034115"/>
    </source>
</evidence>
<evidence type="ECO:0000259" key="12">
    <source>
        <dbReference type="Pfam" id="PF02784"/>
    </source>
</evidence>
<dbReference type="PRINTS" id="PR01182">
    <property type="entry name" value="ORNDCRBXLASE"/>
</dbReference>
<dbReference type="Gene3D" id="3.20.20.10">
    <property type="entry name" value="Alanine racemase"/>
    <property type="match status" value="1"/>
</dbReference>
<dbReference type="SUPFAM" id="SSF50621">
    <property type="entry name" value="Alanine racemase C-terminal domain-like"/>
    <property type="match status" value="1"/>
</dbReference>
<dbReference type="Gene3D" id="2.40.37.10">
    <property type="entry name" value="Lyase, Ornithine Decarboxylase, Chain A, domain 1"/>
    <property type="match status" value="1"/>
</dbReference>
<evidence type="ECO:0000256" key="7">
    <source>
        <dbReference type="ARBA" id="ARBA00034138"/>
    </source>
</evidence>
<dbReference type="PROSITE" id="PS00878">
    <property type="entry name" value="ODR_DC_2_1"/>
    <property type="match status" value="1"/>
</dbReference>
<dbReference type="GO" id="GO:0005737">
    <property type="term" value="C:cytoplasm"/>
    <property type="evidence" value="ECO:0007669"/>
    <property type="project" value="TreeGrafter"/>
</dbReference>
<evidence type="ECO:0000313" key="14">
    <source>
        <dbReference type="Proteomes" id="UP001195483"/>
    </source>
</evidence>
<dbReference type="EC" id="4.1.1.17" evidence="7"/>
<feature type="active site" description="Proton donor" evidence="11">
    <location>
        <position position="367"/>
    </location>
</feature>
<dbReference type="FunFam" id="3.20.20.10:FF:000005">
    <property type="entry name" value="Ornithine decarboxylase"/>
    <property type="match status" value="1"/>
</dbReference>